<dbReference type="CDD" id="cd02966">
    <property type="entry name" value="TlpA_like_family"/>
    <property type="match status" value="1"/>
</dbReference>
<evidence type="ECO:0000313" key="6">
    <source>
        <dbReference type="EMBL" id="GGB68632.1"/>
    </source>
</evidence>
<dbReference type="Gene3D" id="3.40.30.10">
    <property type="entry name" value="Glutaredoxin"/>
    <property type="match status" value="1"/>
</dbReference>
<dbReference type="InterPro" id="IPR012336">
    <property type="entry name" value="Thioredoxin-like_fold"/>
</dbReference>
<comment type="subcellular location">
    <subcellularLocation>
        <location evidence="1">Cell envelope</location>
    </subcellularLocation>
</comment>
<feature type="domain" description="Thioredoxin" evidence="5">
    <location>
        <begin position="33"/>
        <end position="177"/>
    </location>
</feature>
<gene>
    <name evidence="6" type="primary">tlpA</name>
    <name evidence="6" type="ORF">GCM10007424_05800</name>
</gene>
<comment type="caution">
    <text evidence="6">The sequence shown here is derived from an EMBL/GenBank/DDBJ whole genome shotgun (WGS) entry which is preliminary data.</text>
</comment>
<protein>
    <submittedName>
        <fullName evidence="6">Alkyl hydroperoxide reductase</fullName>
    </submittedName>
</protein>
<dbReference type="PANTHER" id="PTHR42852:SF6">
    <property type="entry name" value="THIOL:DISULFIDE INTERCHANGE PROTEIN DSBE"/>
    <property type="match status" value="1"/>
</dbReference>
<dbReference type="EMBL" id="BMJE01000001">
    <property type="protein sequence ID" value="GGB68632.1"/>
    <property type="molecule type" value="Genomic_DNA"/>
</dbReference>
<keyword evidence="7" id="KW-1185">Reference proteome</keyword>
<evidence type="ECO:0000256" key="3">
    <source>
        <dbReference type="ARBA" id="ARBA00023157"/>
    </source>
</evidence>
<dbReference type="Pfam" id="PF13905">
    <property type="entry name" value="Thioredoxin_8"/>
    <property type="match status" value="1"/>
</dbReference>
<reference evidence="7" key="1">
    <citation type="journal article" date="2019" name="Int. J. Syst. Evol. Microbiol.">
        <title>The Global Catalogue of Microorganisms (GCM) 10K type strain sequencing project: providing services to taxonomists for standard genome sequencing and annotation.</title>
        <authorList>
            <consortium name="The Broad Institute Genomics Platform"/>
            <consortium name="The Broad Institute Genome Sequencing Center for Infectious Disease"/>
            <person name="Wu L."/>
            <person name="Ma J."/>
        </authorList>
    </citation>
    <scope>NUCLEOTIDE SEQUENCE [LARGE SCALE GENOMIC DNA]</scope>
    <source>
        <strain evidence="7">CGMCC 1.15461</strain>
    </source>
</reference>
<accession>A0ABQ1JKB0</accession>
<dbReference type="PROSITE" id="PS51257">
    <property type="entry name" value="PROKAR_LIPOPROTEIN"/>
    <property type="match status" value="1"/>
</dbReference>
<evidence type="ECO:0000313" key="7">
    <source>
        <dbReference type="Proteomes" id="UP000615760"/>
    </source>
</evidence>
<dbReference type="InterPro" id="IPR036249">
    <property type="entry name" value="Thioredoxin-like_sf"/>
</dbReference>
<evidence type="ECO:0000256" key="4">
    <source>
        <dbReference type="ARBA" id="ARBA00023284"/>
    </source>
</evidence>
<dbReference type="PANTHER" id="PTHR42852">
    <property type="entry name" value="THIOL:DISULFIDE INTERCHANGE PROTEIN DSBE"/>
    <property type="match status" value="1"/>
</dbReference>
<evidence type="ECO:0000256" key="1">
    <source>
        <dbReference type="ARBA" id="ARBA00004196"/>
    </source>
</evidence>
<keyword evidence="4" id="KW-0676">Redox-active center</keyword>
<dbReference type="Proteomes" id="UP000615760">
    <property type="component" value="Unassembled WGS sequence"/>
</dbReference>
<sequence length="177" mass="20259">MKKLLLLPIILLAFTGCKDKSDKSQEEEKVQPTSFTEKALNETMQTPDGATMDFRTVLEKYQGRPIVIDLWASWCPDCIKGMPKLHALQEQFPDVTYLFLSFDKTKEAWINGIDKYEVKGEHYLLGRDKWKGGALSEAVELDWIPRYMVLDETGNIALFRAVEADDEKLIATLNNLK</sequence>
<name>A0ABQ1JKB0_9FLAO</name>
<keyword evidence="3" id="KW-1015">Disulfide bond</keyword>
<keyword evidence="2" id="KW-0201">Cytochrome c-type biogenesis</keyword>
<dbReference type="RefSeq" id="WP_188619726.1">
    <property type="nucleotide sequence ID" value="NZ_BMJE01000001.1"/>
</dbReference>
<dbReference type="InterPro" id="IPR013766">
    <property type="entry name" value="Thioredoxin_domain"/>
</dbReference>
<evidence type="ECO:0000256" key="2">
    <source>
        <dbReference type="ARBA" id="ARBA00022748"/>
    </source>
</evidence>
<dbReference type="SUPFAM" id="SSF52833">
    <property type="entry name" value="Thioredoxin-like"/>
    <property type="match status" value="1"/>
</dbReference>
<evidence type="ECO:0000259" key="5">
    <source>
        <dbReference type="PROSITE" id="PS51352"/>
    </source>
</evidence>
<dbReference type="InterPro" id="IPR050553">
    <property type="entry name" value="Thioredoxin_ResA/DsbE_sf"/>
</dbReference>
<proteinExistence type="predicted"/>
<organism evidence="6 7">
    <name type="scientific">Flavobacterium suaedae</name>
    <dbReference type="NCBI Taxonomy" id="1767027"/>
    <lineage>
        <taxon>Bacteria</taxon>
        <taxon>Pseudomonadati</taxon>
        <taxon>Bacteroidota</taxon>
        <taxon>Flavobacteriia</taxon>
        <taxon>Flavobacteriales</taxon>
        <taxon>Flavobacteriaceae</taxon>
        <taxon>Flavobacterium</taxon>
    </lineage>
</organism>
<dbReference type="PROSITE" id="PS51352">
    <property type="entry name" value="THIOREDOXIN_2"/>
    <property type="match status" value="1"/>
</dbReference>